<reference evidence="4 5" key="1">
    <citation type="submission" date="2018-07" db="EMBL/GenBank/DDBJ databases">
        <title>Genomic Encyclopedia of Type Strains, Phase III (KMG-III): the genomes of soil and plant-associated and newly described type strains.</title>
        <authorList>
            <person name="Whitman W."/>
        </authorList>
    </citation>
    <scope>NUCLEOTIDE SEQUENCE [LARGE SCALE GENOMIC DNA]</scope>
    <source>
        <strain evidence="4 5">CECT 8333</strain>
    </source>
</reference>
<feature type="signal peptide" evidence="2">
    <location>
        <begin position="1"/>
        <end position="22"/>
    </location>
</feature>
<comment type="caution">
    <text evidence="4">The sequence shown here is derived from an EMBL/GenBank/DDBJ whole genome shotgun (WGS) entry which is preliminary data.</text>
</comment>
<dbReference type="PANTHER" id="PTHR43308:SF5">
    <property type="entry name" value="S-LAYER PROTEIN _ PEPTIDOGLYCAN ENDO-BETA-N-ACETYLGLUCOSAMINIDASE"/>
    <property type="match status" value="1"/>
</dbReference>
<name>A0A369B7A7_9BACL</name>
<feature type="chain" id="PRO_5016826600" evidence="2">
    <location>
        <begin position="23"/>
        <end position="543"/>
    </location>
</feature>
<dbReference type="EMBL" id="QPJW01000012">
    <property type="protein sequence ID" value="RCX16417.1"/>
    <property type="molecule type" value="Genomic_DNA"/>
</dbReference>
<keyword evidence="5" id="KW-1185">Reference proteome</keyword>
<evidence type="ECO:0000256" key="1">
    <source>
        <dbReference type="SAM" id="MobiDB-lite"/>
    </source>
</evidence>
<accession>A0A369B7A7</accession>
<dbReference type="Pfam" id="PF00395">
    <property type="entry name" value="SLH"/>
    <property type="match status" value="3"/>
</dbReference>
<proteinExistence type="predicted"/>
<feature type="compositionally biased region" description="Pro residues" evidence="1">
    <location>
        <begin position="123"/>
        <end position="133"/>
    </location>
</feature>
<keyword evidence="2" id="KW-0732">Signal</keyword>
<feature type="domain" description="SLH" evidence="3">
    <location>
        <begin position="422"/>
        <end position="484"/>
    </location>
</feature>
<organism evidence="4 5">
    <name type="scientific">Fontibacillus phaseoli</name>
    <dbReference type="NCBI Taxonomy" id="1416533"/>
    <lineage>
        <taxon>Bacteria</taxon>
        <taxon>Bacillati</taxon>
        <taxon>Bacillota</taxon>
        <taxon>Bacilli</taxon>
        <taxon>Bacillales</taxon>
        <taxon>Paenibacillaceae</taxon>
        <taxon>Fontibacillus</taxon>
    </lineage>
</organism>
<dbReference type="RefSeq" id="WP_114498375.1">
    <property type="nucleotide sequence ID" value="NZ_QPJW01000012.1"/>
</dbReference>
<feature type="domain" description="SLH" evidence="3">
    <location>
        <begin position="486"/>
        <end position="543"/>
    </location>
</feature>
<dbReference type="AlphaFoldDB" id="A0A369B7A7"/>
<dbReference type="OrthoDB" id="2727970at2"/>
<dbReference type="InterPro" id="IPR001119">
    <property type="entry name" value="SLH_dom"/>
</dbReference>
<gene>
    <name evidence="4" type="ORF">DFP94_11237</name>
</gene>
<evidence type="ECO:0000313" key="5">
    <source>
        <dbReference type="Proteomes" id="UP000253090"/>
    </source>
</evidence>
<evidence type="ECO:0000256" key="2">
    <source>
        <dbReference type="SAM" id="SignalP"/>
    </source>
</evidence>
<dbReference type="PROSITE" id="PS51272">
    <property type="entry name" value="SLH"/>
    <property type="match status" value="3"/>
</dbReference>
<dbReference type="PANTHER" id="PTHR43308">
    <property type="entry name" value="OUTER MEMBRANE PROTEIN ALPHA-RELATED"/>
    <property type="match status" value="1"/>
</dbReference>
<evidence type="ECO:0000259" key="3">
    <source>
        <dbReference type="PROSITE" id="PS51272"/>
    </source>
</evidence>
<protein>
    <submittedName>
        <fullName evidence="4">S-layer family protein</fullName>
    </submittedName>
</protein>
<evidence type="ECO:0000313" key="4">
    <source>
        <dbReference type="EMBL" id="RCX16417.1"/>
    </source>
</evidence>
<dbReference type="Proteomes" id="UP000253090">
    <property type="component" value="Unassembled WGS sequence"/>
</dbReference>
<sequence length="543" mass="57259">MRKYMAAILALVIMLMPASVFAASSFTLDLSVEEVQRGGQLTLSGEVADESDDVVVKIVSPNQTILYIDVIPAANGAYSQTVTIPQTEDLAPTGQYTVIAGNGSLTESGTFTIPAKGSGTNPAPTPTPTPTPTAPTNNNSGPVIDSDKIPPNAGQANGAKIQPEPAKDGRYLAGRDVIAEAARQANGSVTIELPATASESGAALEFPAKSLTELSDQGTDLIIVSGNRTVRFPAGSLPGSVDSSARIHIVVQAAWNNEAKAWVEQSLRSQSDYASTGVVLSVVIQLISGDSIKEIHQLDKPAVVTIALTSEQAQLISADLAGVYYADGKSVEYVPGILKNGQFTFSADHFSYFTILQYSKTFVDLVGHWAGASVKSLAAKQIVNGVDNNHYAPGRSITRAEFVALMMRALEYSGSQATVQGATGVFTDVPADRYFTEHVINASALGIITGYEGKFRPNDQITREEAVVALNRAADYFHLTASGQGQPAFADAGSISVWAKEAVESAWNYGLIQGDGKKFNPGQAVTRAEIAVMVERLLKSSSL</sequence>
<dbReference type="InterPro" id="IPR051465">
    <property type="entry name" value="Cell_Envelope_Struct_Comp"/>
</dbReference>
<feature type="region of interest" description="Disordered" evidence="1">
    <location>
        <begin position="113"/>
        <end position="167"/>
    </location>
</feature>
<feature type="domain" description="SLH" evidence="3">
    <location>
        <begin position="357"/>
        <end position="420"/>
    </location>
</feature>